<protein>
    <submittedName>
        <fullName evidence="1">DUF3829 domain-containing protein</fullName>
    </submittedName>
</protein>
<dbReference type="OrthoDB" id="1631225at2"/>
<proteinExistence type="predicted"/>
<name>A0A2S7ZQD0_9FIRM</name>
<dbReference type="STRING" id="1110546.GCA_001078375_01877"/>
<comment type="caution">
    <text evidence="1">The sequence shown here is derived from an EMBL/GenBank/DDBJ whole genome shotgun (WGS) entry which is preliminary data.</text>
</comment>
<sequence>MNPVVKKITTAVLCVTALTSPLFLTGCSFSKVANSVQQGVQKGSQEDVKVFNNYIKAVGDFNSHTVRFGYAIGPDIQKLREGQHLTSFMAPHFDSLQEKLQAAKDAGVPYDDMKEPLDKVLAVLKDIVPVASELDTYYQTNTYKADNYAKEQQLGPKYVQLYDQFYAAYNQLDAVIHKHNTENQQAHLKELKESGKKNAAAAQEVHLRLTALLDGFEEGKQIDVNAANQELQGIMDVSNSITSPEYNSAKNSLNTAIGRIRTFIGDQTNDHYNDMIESYNSFIGSMNRLDMNKLDK</sequence>
<dbReference type="InterPro" id="IPR024291">
    <property type="entry name" value="DUF3829"/>
</dbReference>
<dbReference type="EMBL" id="PPDF01000008">
    <property type="protein sequence ID" value="PQL25472.1"/>
    <property type="molecule type" value="Genomic_DNA"/>
</dbReference>
<accession>A0A2S7ZQD0</accession>
<dbReference type="AlphaFoldDB" id="A0A2S7ZQD0"/>
<evidence type="ECO:0000313" key="2">
    <source>
        <dbReference type="Proteomes" id="UP000238877"/>
    </source>
</evidence>
<dbReference type="RefSeq" id="WP_059364346.1">
    <property type="nucleotide sequence ID" value="NZ_BBXI01000021.1"/>
</dbReference>
<evidence type="ECO:0000313" key="1">
    <source>
        <dbReference type="EMBL" id="PQL25472.1"/>
    </source>
</evidence>
<organism evidence="1 2">
    <name type="scientific">Veillonella tobetsuensis</name>
    <dbReference type="NCBI Taxonomy" id="1110546"/>
    <lineage>
        <taxon>Bacteria</taxon>
        <taxon>Bacillati</taxon>
        <taxon>Bacillota</taxon>
        <taxon>Negativicutes</taxon>
        <taxon>Veillonellales</taxon>
        <taxon>Veillonellaceae</taxon>
        <taxon>Veillonella</taxon>
    </lineage>
</organism>
<dbReference type="Pfam" id="PF12889">
    <property type="entry name" value="DUF3829"/>
    <property type="match status" value="1"/>
</dbReference>
<gene>
    <name evidence="1" type="ORF">VTHSUH11_05175</name>
</gene>
<reference evidence="1 2" key="1">
    <citation type="submission" date="2018-01" db="EMBL/GenBank/DDBJ databases">
        <title>Draft genome sequences of clinical isolates and type strains of oral Veillonella including Veillonella infantum sp., nov.</title>
        <authorList>
            <person name="Mashima I."/>
            <person name="Liao Y.-C."/>
            <person name="Sabharwal A."/>
            <person name="Haase E.M."/>
            <person name="Nakazawa F."/>
            <person name="Scannapieco F.A."/>
        </authorList>
    </citation>
    <scope>NUCLEOTIDE SEQUENCE [LARGE SCALE GENOMIC DNA]</scope>
    <source>
        <strain evidence="1 2">Y6</strain>
    </source>
</reference>
<dbReference type="PROSITE" id="PS51257">
    <property type="entry name" value="PROKAR_LIPOPROTEIN"/>
    <property type="match status" value="1"/>
</dbReference>
<dbReference type="Proteomes" id="UP000238877">
    <property type="component" value="Unassembled WGS sequence"/>
</dbReference>